<protein>
    <submittedName>
        <fullName evidence="1">Uncharacterized protein</fullName>
    </submittedName>
</protein>
<keyword evidence="2" id="KW-1185">Reference proteome</keyword>
<accession>A0ABX7N994</accession>
<dbReference type="RefSeq" id="WP_206717042.1">
    <property type="nucleotide sequence ID" value="NZ_CP071091.1"/>
</dbReference>
<dbReference type="EMBL" id="CP071091">
    <property type="protein sequence ID" value="QSQ15327.1"/>
    <property type="molecule type" value="Genomic_DNA"/>
</dbReference>
<evidence type="ECO:0000313" key="2">
    <source>
        <dbReference type="Proteomes" id="UP000663090"/>
    </source>
</evidence>
<organism evidence="1 2">
    <name type="scientific">Myxococcus landrumensis</name>
    <dbReference type="NCBI Taxonomy" id="2813577"/>
    <lineage>
        <taxon>Bacteria</taxon>
        <taxon>Pseudomonadati</taxon>
        <taxon>Myxococcota</taxon>
        <taxon>Myxococcia</taxon>
        <taxon>Myxococcales</taxon>
        <taxon>Cystobacterineae</taxon>
        <taxon>Myxococcaceae</taxon>
        <taxon>Myxococcus</taxon>
    </lineage>
</organism>
<sequence>MSGKPLLLALTQGEQHESTMAEELLMHAEGGVLIADTAKAQHGFFRV</sequence>
<evidence type="ECO:0000313" key="1">
    <source>
        <dbReference type="EMBL" id="QSQ15327.1"/>
    </source>
</evidence>
<dbReference type="Proteomes" id="UP000663090">
    <property type="component" value="Chromosome"/>
</dbReference>
<gene>
    <name evidence="1" type="ORF">JY572_04375</name>
</gene>
<reference evidence="1 2" key="1">
    <citation type="submission" date="2021-02" db="EMBL/GenBank/DDBJ databases">
        <title>De Novo genome assembly of isolated myxobacteria.</title>
        <authorList>
            <person name="Stevens D.C."/>
        </authorList>
    </citation>
    <scope>NUCLEOTIDE SEQUENCE [LARGE SCALE GENOMIC DNA]</scope>
    <source>
        <strain evidence="1 2">SCHIC003</strain>
    </source>
</reference>
<proteinExistence type="predicted"/>
<name>A0ABX7N994_9BACT</name>